<organism evidence="12 13">
    <name type="scientific">Salinomyces thailandicus</name>
    <dbReference type="NCBI Taxonomy" id="706561"/>
    <lineage>
        <taxon>Eukaryota</taxon>
        <taxon>Fungi</taxon>
        <taxon>Dikarya</taxon>
        <taxon>Ascomycota</taxon>
        <taxon>Pezizomycotina</taxon>
        <taxon>Dothideomycetes</taxon>
        <taxon>Dothideomycetidae</taxon>
        <taxon>Mycosphaerellales</taxon>
        <taxon>Teratosphaeriaceae</taxon>
        <taxon>Salinomyces</taxon>
    </lineage>
</organism>
<evidence type="ECO:0000256" key="11">
    <source>
        <dbReference type="SAM" id="MobiDB-lite"/>
    </source>
</evidence>
<evidence type="ECO:0000256" key="4">
    <source>
        <dbReference type="ARBA" id="ARBA00022833"/>
    </source>
</evidence>
<proteinExistence type="inferred from homology"/>
<keyword evidence="3" id="KW-0863">Zinc-finger</keyword>
<evidence type="ECO:0000256" key="1">
    <source>
        <dbReference type="ARBA" id="ARBA00004123"/>
    </source>
</evidence>
<evidence type="ECO:0000256" key="3">
    <source>
        <dbReference type="ARBA" id="ARBA00022771"/>
    </source>
</evidence>
<accession>A0A4U0TZN6</accession>
<dbReference type="Gene3D" id="3.30.160.60">
    <property type="entry name" value="Classic Zinc Finger"/>
    <property type="match status" value="1"/>
</dbReference>
<evidence type="ECO:0000256" key="2">
    <source>
        <dbReference type="ARBA" id="ARBA00022723"/>
    </source>
</evidence>
<keyword evidence="2" id="KW-0479">Metal-binding</keyword>
<gene>
    <name evidence="12" type="ORF">B0A50_04414</name>
</gene>
<dbReference type="EMBL" id="NAJL01000022">
    <property type="protein sequence ID" value="TKA27582.1"/>
    <property type="molecule type" value="Genomic_DNA"/>
</dbReference>
<feature type="region of interest" description="Disordered" evidence="11">
    <location>
        <begin position="215"/>
        <end position="382"/>
    </location>
</feature>
<comment type="similarity">
    <text evidence="10">Belongs to the SGF11 family.</text>
</comment>
<keyword evidence="6" id="KW-0805">Transcription regulation</keyword>
<dbReference type="OrthoDB" id="21557at2759"/>
<dbReference type="AlphaFoldDB" id="A0A4U0TZN6"/>
<keyword evidence="13" id="KW-1185">Reference proteome</keyword>
<keyword evidence="7 10" id="KW-0010">Activator</keyword>
<evidence type="ECO:0000256" key="10">
    <source>
        <dbReference type="RuleBase" id="RU261113"/>
    </source>
</evidence>
<evidence type="ECO:0000313" key="12">
    <source>
        <dbReference type="EMBL" id="TKA27582.1"/>
    </source>
</evidence>
<evidence type="ECO:0000256" key="5">
    <source>
        <dbReference type="ARBA" id="ARBA00022853"/>
    </source>
</evidence>
<dbReference type="Proteomes" id="UP000308549">
    <property type="component" value="Unassembled WGS sequence"/>
</dbReference>
<dbReference type="GO" id="GO:0008270">
    <property type="term" value="F:zinc ion binding"/>
    <property type="evidence" value="ECO:0007669"/>
    <property type="project" value="UniProtKB-KW"/>
</dbReference>
<dbReference type="InterPro" id="IPR013246">
    <property type="entry name" value="SAGA_su_Sgf11"/>
</dbReference>
<feature type="compositionally biased region" description="Acidic residues" evidence="11">
    <location>
        <begin position="325"/>
        <end position="334"/>
    </location>
</feature>
<dbReference type="GO" id="GO:0006325">
    <property type="term" value="P:chromatin organization"/>
    <property type="evidence" value="ECO:0007669"/>
    <property type="project" value="UniProtKB-KW"/>
</dbReference>
<comment type="caution">
    <text evidence="12">The sequence shown here is derived from an EMBL/GenBank/DDBJ whole genome shotgun (WGS) entry which is preliminary data.</text>
</comment>
<comment type="subcellular location">
    <subcellularLocation>
        <location evidence="1 10">Nucleus</location>
    </subcellularLocation>
</comment>
<feature type="compositionally biased region" description="Basic and acidic residues" evidence="11">
    <location>
        <begin position="159"/>
        <end position="179"/>
    </location>
</feature>
<name>A0A4U0TZN6_9PEZI</name>
<keyword evidence="4" id="KW-0862">Zinc</keyword>
<dbReference type="GO" id="GO:0005634">
    <property type="term" value="C:nucleus"/>
    <property type="evidence" value="ECO:0007669"/>
    <property type="project" value="UniProtKB-SubCell"/>
</dbReference>
<dbReference type="GO" id="GO:0070461">
    <property type="term" value="C:SAGA-type complex"/>
    <property type="evidence" value="ECO:0007669"/>
    <property type="project" value="UniProtKB-ARBA"/>
</dbReference>
<evidence type="ECO:0000256" key="7">
    <source>
        <dbReference type="ARBA" id="ARBA00023159"/>
    </source>
</evidence>
<reference evidence="12 13" key="1">
    <citation type="submission" date="2017-03" db="EMBL/GenBank/DDBJ databases">
        <title>Genomes of endolithic fungi from Antarctica.</title>
        <authorList>
            <person name="Coleine C."/>
            <person name="Masonjones S."/>
            <person name="Stajich J.E."/>
        </authorList>
    </citation>
    <scope>NUCLEOTIDE SEQUENCE [LARGE SCALE GENOMIC DNA]</scope>
    <source>
        <strain evidence="12 13">CCFEE 6315</strain>
    </source>
</reference>
<feature type="compositionally biased region" description="Basic and acidic residues" evidence="11">
    <location>
        <begin position="76"/>
        <end position="97"/>
    </location>
</feature>
<evidence type="ECO:0000313" key="13">
    <source>
        <dbReference type="Proteomes" id="UP000308549"/>
    </source>
</evidence>
<feature type="compositionally biased region" description="Polar residues" evidence="11">
    <location>
        <begin position="215"/>
        <end position="233"/>
    </location>
</feature>
<feature type="compositionally biased region" description="Polar residues" evidence="11">
    <location>
        <begin position="135"/>
        <end position="144"/>
    </location>
</feature>
<keyword evidence="9" id="KW-0539">Nucleus</keyword>
<sequence>MASSKSPSTSQIAQNLFETAIHNIIHETILTQHREHKLIIANLDPTDKLPHCDRCKLPRLLEPPLAPKVRGANSDPPKDTQYCDRRPWSRRPGHDIYDNPFLKADSTGRPPTKKEREAAKNKKATSGDGDGTPVSEEQNQNGTGPPSPSENGEQGGGDGGRKLEKGEKKASKIDEKLKKGEYIPWHTCPSCKRSLLITRFAKHLEQCMGLSGRQASRNAMAKMNSTPSGSRSGTPAPGASQEGAGKGDEDEEGDIAAKGSGNMKKKLLKKGLNQKIKKEKGTITSGSNGKLPKGQAAEKPAGSGKAGSPAPSNQGAEKRDRDDMLLGDEGEEEDTVHVKKRQKLNRVGSVASIGSQSTTAPGMEREGSGDGSFVDEGSIAEE</sequence>
<protein>
    <recommendedName>
        <fullName evidence="10">SAGA-associated factor 11</fullName>
    </recommendedName>
</protein>
<evidence type="ECO:0000256" key="6">
    <source>
        <dbReference type="ARBA" id="ARBA00023015"/>
    </source>
</evidence>
<evidence type="ECO:0000256" key="8">
    <source>
        <dbReference type="ARBA" id="ARBA00023163"/>
    </source>
</evidence>
<feature type="region of interest" description="Disordered" evidence="11">
    <location>
        <begin position="65"/>
        <end position="179"/>
    </location>
</feature>
<keyword evidence="8" id="KW-0804">Transcription</keyword>
<keyword evidence="5" id="KW-0156">Chromatin regulator</keyword>
<dbReference type="Pfam" id="PF08209">
    <property type="entry name" value="Sgf11"/>
    <property type="match status" value="1"/>
</dbReference>
<evidence type="ECO:0000256" key="9">
    <source>
        <dbReference type="ARBA" id="ARBA00023242"/>
    </source>
</evidence>